<evidence type="ECO:0000313" key="2">
    <source>
        <dbReference type="Proteomes" id="UP000295293"/>
    </source>
</evidence>
<dbReference type="RefSeq" id="WP_133821679.1">
    <property type="nucleotide sequence ID" value="NZ_SNZH01000024.1"/>
</dbReference>
<dbReference type="Proteomes" id="UP000295293">
    <property type="component" value="Unassembled WGS sequence"/>
</dbReference>
<dbReference type="EMBL" id="SNZH01000024">
    <property type="protein sequence ID" value="TDR37721.1"/>
    <property type="molecule type" value="Genomic_DNA"/>
</dbReference>
<dbReference type="InterPro" id="IPR002187">
    <property type="entry name" value="N-reg_PII"/>
</dbReference>
<reference evidence="1 2" key="1">
    <citation type="submission" date="2019-03" db="EMBL/GenBank/DDBJ databases">
        <title>Genomic Encyclopedia of Type Strains, Phase IV (KMG-IV): sequencing the most valuable type-strain genomes for metagenomic binning, comparative biology and taxonomic classification.</title>
        <authorList>
            <person name="Goeker M."/>
        </authorList>
    </citation>
    <scope>NUCLEOTIDE SEQUENCE [LARGE SCALE GENOMIC DNA]</scope>
    <source>
        <strain evidence="1 2">DSM 21667</strain>
    </source>
</reference>
<dbReference type="OrthoDB" id="8480258at2"/>
<dbReference type="InterPro" id="IPR011322">
    <property type="entry name" value="N-reg_PII-like_a/b"/>
</dbReference>
<proteinExistence type="predicted"/>
<name>A0A4R6YKQ7_9GAMM</name>
<dbReference type="SUPFAM" id="SSF54913">
    <property type="entry name" value="GlnB-like"/>
    <property type="match status" value="1"/>
</dbReference>
<dbReference type="SMART" id="SM00938">
    <property type="entry name" value="P-II"/>
    <property type="match status" value="1"/>
</dbReference>
<dbReference type="PANTHER" id="PTHR30115:SF11">
    <property type="entry name" value="NITROGEN REGULATORY PROTEIN P-II HOMOLOG"/>
    <property type="match status" value="1"/>
</dbReference>
<protein>
    <submittedName>
        <fullName evidence="1">Nitrogen regulatory protein P-II family</fullName>
    </submittedName>
</protein>
<comment type="caution">
    <text evidence="1">The sequence shown here is derived from an EMBL/GenBank/DDBJ whole genome shotgun (WGS) entry which is preliminary data.</text>
</comment>
<dbReference type="GO" id="GO:0005524">
    <property type="term" value="F:ATP binding"/>
    <property type="evidence" value="ECO:0007669"/>
    <property type="project" value="TreeGrafter"/>
</dbReference>
<dbReference type="PROSITE" id="PS51343">
    <property type="entry name" value="PII_GLNB_DOM"/>
    <property type="match status" value="1"/>
</dbReference>
<dbReference type="GO" id="GO:0006808">
    <property type="term" value="P:regulation of nitrogen utilization"/>
    <property type="evidence" value="ECO:0007669"/>
    <property type="project" value="InterPro"/>
</dbReference>
<dbReference type="AlphaFoldDB" id="A0A4R6YKQ7"/>
<dbReference type="GO" id="GO:0005829">
    <property type="term" value="C:cytosol"/>
    <property type="evidence" value="ECO:0007669"/>
    <property type="project" value="TreeGrafter"/>
</dbReference>
<dbReference type="PANTHER" id="PTHR30115">
    <property type="entry name" value="NITROGEN REGULATORY PROTEIN P-II"/>
    <property type="match status" value="1"/>
</dbReference>
<dbReference type="Pfam" id="PF00543">
    <property type="entry name" value="P-II"/>
    <property type="match status" value="1"/>
</dbReference>
<organism evidence="1 2">
    <name type="scientific">Tahibacter aquaticus</name>
    <dbReference type="NCBI Taxonomy" id="520092"/>
    <lineage>
        <taxon>Bacteria</taxon>
        <taxon>Pseudomonadati</taxon>
        <taxon>Pseudomonadota</taxon>
        <taxon>Gammaproteobacteria</taxon>
        <taxon>Lysobacterales</taxon>
        <taxon>Rhodanobacteraceae</taxon>
        <taxon>Tahibacter</taxon>
    </lineage>
</organism>
<sequence>MKEVKAFVHRGRVADIVHALEAAGYRQLSVFDVKGLLRALSTRESQYSIALGEKVTPEVQLELVCPDEDVERAVQLIRTFGRTGQAIAGWVYISPVELALPIEGGDSKSIPPLP</sequence>
<dbReference type="Gene3D" id="3.30.70.120">
    <property type="match status" value="1"/>
</dbReference>
<dbReference type="GO" id="GO:0030234">
    <property type="term" value="F:enzyme regulator activity"/>
    <property type="evidence" value="ECO:0007669"/>
    <property type="project" value="InterPro"/>
</dbReference>
<dbReference type="InterPro" id="IPR015867">
    <property type="entry name" value="N-reg_PII/ATP_PRibTrfase_C"/>
</dbReference>
<dbReference type="PRINTS" id="PR00340">
    <property type="entry name" value="PIIGLNB"/>
</dbReference>
<gene>
    <name evidence="1" type="ORF">DFR29_12418</name>
</gene>
<evidence type="ECO:0000313" key="1">
    <source>
        <dbReference type="EMBL" id="TDR37721.1"/>
    </source>
</evidence>
<accession>A0A4R6YKQ7</accession>
<keyword evidence="2" id="KW-1185">Reference proteome</keyword>